<dbReference type="Pfam" id="PF14114">
    <property type="entry name" value="DUF4286"/>
    <property type="match status" value="1"/>
</dbReference>
<organism evidence="1">
    <name type="scientific">uncultured Aureispira sp</name>
    <dbReference type="NCBI Taxonomy" id="1331704"/>
    <lineage>
        <taxon>Bacteria</taxon>
        <taxon>Pseudomonadati</taxon>
        <taxon>Bacteroidota</taxon>
        <taxon>Saprospiria</taxon>
        <taxon>Saprospirales</taxon>
        <taxon>Saprospiraceae</taxon>
        <taxon>Aureispira</taxon>
        <taxon>environmental samples</taxon>
    </lineage>
</organism>
<dbReference type="EMBL" id="CACVAQ010000194">
    <property type="protein sequence ID" value="CAA6812985.1"/>
    <property type="molecule type" value="Genomic_DNA"/>
</dbReference>
<sequence length="100" mass="11815">MIIYNITVKINPEVHDEWLNWMKTVHMPNVMLTGRFKSNQIAKVLGQNETDGITYAVQYICEDMKTLHQYTITESPALEKEHMERYFDKFVLYSTLLEIA</sequence>
<reference evidence="1" key="1">
    <citation type="submission" date="2020-01" db="EMBL/GenBank/DDBJ databases">
        <authorList>
            <person name="Meier V. D."/>
            <person name="Meier V D."/>
        </authorList>
    </citation>
    <scope>NUCLEOTIDE SEQUENCE</scope>
    <source>
        <strain evidence="1">HLG_WM_MAG_10</strain>
    </source>
</reference>
<dbReference type="InterPro" id="IPR025563">
    <property type="entry name" value="DUF4286"/>
</dbReference>
<proteinExistence type="predicted"/>
<accession>A0A6S6T409</accession>
<evidence type="ECO:0000313" key="1">
    <source>
        <dbReference type="EMBL" id="CAA6812985.1"/>
    </source>
</evidence>
<gene>
    <name evidence="1" type="ORF">HELGO_WM39460</name>
</gene>
<dbReference type="AlphaFoldDB" id="A0A6S6T409"/>
<protein>
    <submittedName>
        <fullName evidence="1">DUF4286 domain-containing protein</fullName>
    </submittedName>
</protein>
<name>A0A6S6T409_9BACT</name>